<sequence>MISKQAATVRLFEKTYLVLEYDAQEQLLIQNWKGFASSVQFREGIEKSIDVFKQHKVTRLLSNTKDSAVVKKEDTDWAATYAVGKMLQHGLRSMAFIIPTNAFTQMSVKNFSGLAGGALDQQFFDDVDKAIVWLTAK</sequence>
<dbReference type="RefSeq" id="WP_009196700.1">
    <property type="nucleotide sequence ID" value="NZ_AODQ01000106.1"/>
</dbReference>
<evidence type="ECO:0000313" key="2">
    <source>
        <dbReference type="Proteomes" id="UP000011910"/>
    </source>
</evidence>
<dbReference type="EMBL" id="AODQ01000106">
    <property type="protein sequence ID" value="EMR01556.1"/>
    <property type="molecule type" value="Genomic_DNA"/>
</dbReference>
<evidence type="ECO:0000313" key="1">
    <source>
        <dbReference type="EMBL" id="EMR01556.1"/>
    </source>
</evidence>
<comment type="caution">
    <text evidence="1">The sequence shown here is derived from an EMBL/GenBank/DDBJ whole genome shotgun (WGS) entry which is preliminary data.</text>
</comment>
<name>M7N2V7_9BACT</name>
<dbReference type="Proteomes" id="UP000011910">
    <property type="component" value="Unassembled WGS sequence"/>
</dbReference>
<dbReference type="AlphaFoldDB" id="M7N2V7"/>
<dbReference type="eggNOG" id="ENOG5033AAK">
    <property type="taxonomic scope" value="Bacteria"/>
</dbReference>
<reference evidence="1 2" key="1">
    <citation type="journal article" date="2013" name="Genome Announc.">
        <title>Draft Genome Sequence of Cesiribacter andamanensis Strain AMV16T, Isolated from a Soil Sample from a Mud Volcano in the Andaman Islands, India.</title>
        <authorList>
            <person name="Shivaji S."/>
            <person name="Ara S."/>
            <person name="Begum Z."/>
            <person name="Srinivas T.N."/>
            <person name="Singh A."/>
            <person name="Kumar Pinnaka A."/>
        </authorList>
    </citation>
    <scope>NUCLEOTIDE SEQUENCE [LARGE SCALE GENOMIC DNA]</scope>
    <source>
        <strain evidence="1 2">AMV16</strain>
    </source>
</reference>
<protein>
    <recommendedName>
        <fullName evidence="3">STAS/SEC14 domain-containing protein</fullName>
    </recommendedName>
</protein>
<keyword evidence="2" id="KW-1185">Reference proteome</keyword>
<accession>M7N2V7</accession>
<gene>
    <name evidence="1" type="ORF">ADICEAN_03317</name>
</gene>
<organism evidence="1 2">
    <name type="scientific">Cesiribacter andamanensis AMV16</name>
    <dbReference type="NCBI Taxonomy" id="1279009"/>
    <lineage>
        <taxon>Bacteria</taxon>
        <taxon>Pseudomonadati</taxon>
        <taxon>Bacteroidota</taxon>
        <taxon>Cytophagia</taxon>
        <taxon>Cytophagales</taxon>
        <taxon>Cesiribacteraceae</taxon>
        <taxon>Cesiribacter</taxon>
    </lineage>
</organism>
<dbReference type="OrthoDB" id="882485at2"/>
<dbReference type="STRING" id="1279009.ADICEAN_03317"/>
<evidence type="ECO:0008006" key="3">
    <source>
        <dbReference type="Google" id="ProtNLM"/>
    </source>
</evidence>
<proteinExistence type="predicted"/>